<evidence type="ECO:0000313" key="2">
    <source>
        <dbReference type="EMBL" id="OGG97233.1"/>
    </source>
</evidence>
<dbReference type="EMBL" id="MFNE01000002">
    <property type="protein sequence ID" value="OGG97233.1"/>
    <property type="molecule type" value="Genomic_DNA"/>
</dbReference>
<evidence type="ECO:0000313" key="3">
    <source>
        <dbReference type="Proteomes" id="UP000178449"/>
    </source>
</evidence>
<feature type="signal peptide" evidence="1">
    <location>
        <begin position="1"/>
        <end position="31"/>
    </location>
</feature>
<reference evidence="2 3" key="1">
    <citation type="journal article" date="2016" name="Nat. Commun.">
        <title>Thousands of microbial genomes shed light on interconnected biogeochemical processes in an aquifer system.</title>
        <authorList>
            <person name="Anantharaman K."/>
            <person name="Brown C.T."/>
            <person name="Hug L.A."/>
            <person name="Sharon I."/>
            <person name="Castelle C.J."/>
            <person name="Probst A.J."/>
            <person name="Thomas B.C."/>
            <person name="Singh A."/>
            <person name="Wilkins M.J."/>
            <person name="Karaoz U."/>
            <person name="Brodie E.L."/>
            <person name="Williams K.H."/>
            <person name="Hubbard S.S."/>
            <person name="Banfield J.F."/>
        </authorList>
    </citation>
    <scope>NUCLEOTIDE SEQUENCE [LARGE SCALE GENOMIC DNA]</scope>
</reference>
<organism evidence="2 3">
    <name type="scientific">Candidatus Lambdaproteobacteria bacterium RIFOXYD2_FULL_50_16</name>
    <dbReference type="NCBI Taxonomy" id="1817772"/>
    <lineage>
        <taxon>Bacteria</taxon>
        <taxon>Pseudomonadati</taxon>
        <taxon>Pseudomonadota</taxon>
        <taxon>Candidatus Lambdaproteobacteria</taxon>
    </lineage>
</organism>
<comment type="caution">
    <text evidence="2">The sequence shown here is derived from an EMBL/GenBank/DDBJ whole genome shotgun (WGS) entry which is preliminary data.</text>
</comment>
<proteinExistence type="predicted"/>
<protein>
    <submittedName>
        <fullName evidence="2">Uncharacterized protein</fullName>
    </submittedName>
</protein>
<dbReference type="Proteomes" id="UP000178449">
    <property type="component" value="Unassembled WGS sequence"/>
</dbReference>
<dbReference type="STRING" id="1817772.A2527_09020"/>
<accession>A0A1F6GGK3</accession>
<name>A0A1F6GGK3_9PROT</name>
<feature type="chain" id="PRO_5009524681" evidence="1">
    <location>
        <begin position="32"/>
        <end position="92"/>
    </location>
</feature>
<sequence length="92" mass="10591">MIRQTLREHRMKKFLVLLALLAMTCASNVFAQKQPAPTDKVVPYRDNYICLGKWVAQKRQQLDDEGHSINRIGYRCVDNTKSRRDAAEKGGQ</sequence>
<dbReference type="AlphaFoldDB" id="A0A1F6GGK3"/>
<gene>
    <name evidence="2" type="ORF">A2527_09020</name>
</gene>
<keyword evidence="1" id="KW-0732">Signal</keyword>
<evidence type="ECO:0000256" key="1">
    <source>
        <dbReference type="SAM" id="SignalP"/>
    </source>
</evidence>